<feature type="compositionally biased region" description="Low complexity" evidence="1">
    <location>
        <begin position="37"/>
        <end position="50"/>
    </location>
</feature>
<dbReference type="AlphaFoldDB" id="C1MGG4"/>
<dbReference type="Proteomes" id="UP000001876">
    <property type="component" value="Unassembled WGS sequence"/>
</dbReference>
<dbReference type="Gene3D" id="3.10.450.50">
    <property type="match status" value="1"/>
</dbReference>
<dbReference type="OMA" id="EAPPQAC"/>
<feature type="compositionally biased region" description="Low complexity" evidence="1">
    <location>
        <begin position="62"/>
        <end position="77"/>
    </location>
</feature>
<proteinExistence type="predicted"/>
<gene>
    <name evidence="2" type="ORF">MICPUCDRAFT_49804</name>
</gene>
<dbReference type="EMBL" id="GG663735">
    <property type="protein sequence ID" value="EEH60570.1"/>
    <property type="molecule type" value="Genomic_DNA"/>
</dbReference>
<dbReference type="eggNOG" id="ENOG502S2PD">
    <property type="taxonomic scope" value="Eukaryota"/>
</dbReference>
<evidence type="ECO:0000256" key="1">
    <source>
        <dbReference type="SAM" id="MobiDB-lite"/>
    </source>
</evidence>
<dbReference type="KEGG" id="mpp:MICPUCDRAFT_49804"/>
<name>C1MGG4_MICPC</name>
<organism evidence="3">
    <name type="scientific">Micromonas pusilla (strain CCMP1545)</name>
    <name type="common">Picoplanktonic green alga</name>
    <dbReference type="NCBI Taxonomy" id="564608"/>
    <lineage>
        <taxon>Eukaryota</taxon>
        <taxon>Viridiplantae</taxon>
        <taxon>Chlorophyta</taxon>
        <taxon>Mamiellophyceae</taxon>
        <taxon>Mamiellales</taxon>
        <taxon>Mamiellaceae</taxon>
        <taxon>Micromonas</taxon>
    </lineage>
</organism>
<feature type="region of interest" description="Disordered" evidence="1">
    <location>
        <begin position="1"/>
        <end position="77"/>
    </location>
</feature>
<dbReference type="RefSeq" id="XP_003055318.1">
    <property type="nucleotide sequence ID" value="XM_003055272.1"/>
</dbReference>
<sequence length="298" mass="31660">MSIAFSVSAAAAAPASRAHTASSRRYDEAVAARARKPASVLLSPSSPSKSSARKPKRGVGLSATTTETETETSAEASTSESKAKFDVFCAEQMVDEAAMLAASSFAIAPSDLIAKTKAILAANNGAENPALLASDFQFVAPVVGPLPKERFLEAFAGFKIEEGFPDAKFNYYAFRVDPFEPSRVWYDTRFVGVNSGDLVGGNLKATGKRVEAPPQACSMRFNARGECEQLTVGYVMDKQIGNTGGLGGVFGILYTIGYGLPFPEAQPWQKSVQYDLFQKVSGFSSELQKFVKGLSGGD</sequence>
<feature type="compositionally biased region" description="Low complexity" evidence="1">
    <location>
        <begin position="1"/>
        <end position="23"/>
    </location>
</feature>
<protein>
    <submittedName>
        <fullName evidence="2">Predicted protein</fullName>
    </submittedName>
</protein>
<evidence type="ECO:0000313" key="2">
    <source>
        <dbReference type="EMBL" id="EEH60570.1"/>
    </source>
</evidence>
<reference evidence="2 3" key="1">
    <citation type="journal article" date="2009" name="Science">
        <title>Green evolution and dynamic adaptations revealed by genomes of the marine picoeukaryotes Micromonas.</title>
        <authorList>
            <person name="Worden A.Z."/>
            <person name="Lee J.H."/>
            <person name="Mock T."/>
            <person name="Rouze P."/>
            <person name="Simmons M.P."/>
            <person name="Aerts A.L."/>
            <person name="Allen A.E."/>
            <person name="Cuvelier M.L."/>
            <person name="Derelle E."/>
            <person name="Everett M.V."/>
            <person name="Foulon E."/>
            <person name="Grimwood J."/>
            <person name="Gundlach H."/>
            <person name="Henrissat B."/>
            <person name="Napoli C."/>
            <person name="McDonald S.M."/>
            <person name="Parker M.S."/>
            <person name="Rombauts S."/>
            <person name="Salamov A."/>
            <person name="Von Dassow P."/>
            <person name="Badger J.H."/>
            <person name="Coutinho P.M."/>
            <person name="Demir E."/>
            <person name="Dubchak I."/>
            <person name="Gentemann C."/>
            <person name="Eikrem W."/>
            <person name="Gready J.E."/>
            <person name="John U."/>
            <person name="Lanier W."/>
            <person name="Lindquist E.A."/>
            <person name="Lucas S."/>
            <person name="Mayer K.F."/>
            <person name="Moreau H."/>
            <person name="Not F."/>
            <person name="Otillar R."/>
            <person name="Panaud O."/>
            <person name="Pangilinan J."/>
            <person name="Paulsen I."/>
            <person name="Piegu B."/>
            <person name="Poliakov A."/>
            <person name="Robbens S."/>
            <person name="Schmutz J."/>
            <person name="Toulza E."/>
            <person name="Wyss T."/>
            <person name="Zelensky A."/>
            <person name="Zhou K."/>
            <person name="Armbrust E.V."/>
            <person name="Bhattacharya D."/>
            <person name="Goodenough U.W."/>
            <person name="Van de Peer Y."/>
            <person name="Grigoriev I.V."/>
        </authorList>
    </citation>
    <scope>NUCLEOTIDE SEQUENCE [LARGE SCALE GENOMIC DNA]</scope>
    <source>
        <strain evidence="2 3">CCMP1545</strain>
    </source>
</reference>
<dbReference type="OrthoDB" id="199820at2759"/>
<accession>C1MGG4</accession>
<keyword evidence="3" id="KW-1185">Reference proteome</keyword>
<evidence type="ECO:0000313" key="3">
    <source>
        <dbReference type="Proteomes" id="UP000001876"/>
    </source>
</evidence>
<dbReference type="GeneID" id="9680746"/>